<dbReference type="KEGG" id="dpa:109537136"/>
<dbReference type="GeneID" id="109537136"/>
<accession>A0AAR5PE09</accession>
<dbReference type="AlphaFoldDB" id="A0AAR5PE09"/>
<keyword evidence="2" id="KW-1185">Reference proteome</keyword>
<reference evidence="2" key="1">
    <citation type="journal article" date="2013" name="Genome Biol.">
        <title>Draft genome of the mountain pine beetle, Dendroctonus ponderosae Hopkins, a major forest pest.</title>
        <authorList>
            <person name="Keeling C.I."/>
            <person name="Yuen M.M."/>
            <person name="Liao N.Y."/>
            <person name="Docking T.R."/>
            <person name="Chan S.K."/>
            <person name="Taylor G.A."/>
            <person name="Palmquist D.L."/>
            <person name="Jackman S.D."/>
            <person name="Nguyen A."/>
            <person name="Li M."/>
            <person name="Henderson H."/>
            <person name="Janes J.K."/>
            <person name="Zhao Y."/>
            <person name="Pandoh P."/>
            <person name="Moore R."/>
            <person name="Sperling F.A."/>
            <person name="Huber D.P."/>
            <person name="Birol I."/>
            <person name="Jones S.J."/>
            <person name="Bohlmann J."/>
        </authorList>
    </citation>
    <scope>NUCLEOTIDE SEQUENCE</scope>
</reference>
<dbReference type="Proteomes" id="UP000019118">
    <property type="component" value="Unassembled WGS sequence"/>
</dbReference>
<reference evidence="1" key="2">
    <citation type="submission" date="2024-08" db="UniProtKB">
        <authorList>
            <consortium name="EnsemblMetazoa"/>
        </authorList>
    </citation>
    <scope>IDENTIFICATION</scope>
</reference>
<proteinExistence type="predicted"/>
<dbReference type="EnsemblMetazoa" id="XM_019903736.1">
    <property type="protein sequence ID" value="XP_019759295.1"/>
    <property type="gene ID" value="LOC109537136"/>
</dbReference>
<dbReference type="RefSeq" id="XP_019759295.1">
    <property type="nucleotide sequence ID" value="XM_019903736.2"/>
</dbReference>
<protein>
    <submittedName>
        <fullName evidence="1">Uncharacterized protein</fullName>
    </submittedName>
</protein>
<sequence>MSKNTKQNLLKPSEVNKRIIAKSRKTRSSQDWVDHLGKYREEHVAEYNKKKNEFLNVAAAYNKANRDTLTSPKTMLHNNYEEMLNLDFLKEKERSEEEECDPFCCCLKSTPNTTGKLLRKRSLRSVSTTDGPKQDVCLVQPWFKRYLTLNKFIFAARTIIIQNRLLKVLQKLRGLTREEINELESCEIQKRCEDFHCHPVFLKFL</sequence>
<evidence type="ECO:0000313" key="1">
    <source>
        <dbReference type="EnsemblMetazoa" id="XP_019759295.1"/>
    </source>
</evidence>
<evidence type="ECO:0000313" key="2">
    <source>
        <dbReference type="Proteomes" id="UP000019118"/>
    </source>
</evidence>
<name>A0AAR5PE09_DENPD</name>
<organism evidence="1 2">
    <name type="scientific">Dendroctonus ponderosae</name>
    <name type="common">Mountain pine beetle</name>
    <dbReference type="NCBI Taxonomy" id="77166"/>
    <lineage>
        <taxon>Eukaryota</taxon>
        <taxon>Metazoa</taxon>
        <taxon>Ecdysozoa</taxon>
        <taxon>Arthropoda</taxon>
        <taxon>Hexapoda</taxon>
        <taxon>Insecta</taxon>
        <taxon>Pterygota</taxon>
        <taxon>Neoptera</taxon>
        <taxon>Endopterygota</taxon>
        <taxon>Coleoptera</taxon>
        <taxon>Polyphaga</taxon>
        <taxon>Cucujiformia</taxon>
        <taxon>Curculionidae</taxon>
        <taxon>Scolytinae</taxon>
        <taxon>Dendroctonus</taxon>
    </lineage>
</organism>